<reference evidence="3" key="1">
    <citation type="submission" date="2016-11" db="UniProtKB">
        <authorList>
            <consortium name="WormBaseParasite"/>
        </authorList>
    </citation>
    <scope>IDENTIFICATION</scope>
</reference>
<evidence type="ECO:0000313" key="3">
    <source>
        <dbReference type="WBParaSite" id="BXY_0692300.1"/>
    </source>
</evidence>
<dbReference type="InterPro" id="IPR019429">
    <property type="entry name" value="7TM_GPCR_serpentine_rcpt_Sri"/>
</dbReference>
<dbReference type="Pfam" id="PF10327">
    <property type="entry name" value="7TM_GPCR_Sri"/>
    <property type="match status" value="1"/>
</dbReference>
<dbReference type="AlphaFoldDB" id="A0A1I7S1P5"/>
<organism evidence="2 3">
    <name type="scientific">Bursaphelenchus xylophilus</name>
    <name type="common">Pinewood nematode worm</name>
    <name type="synonym">Aphelenchoides xylophilus</name>
    <dbReference type="NCBI Taxonomy" id="6326"/>
    <lineage>
        <taxon>Eukaryota</taxon>
        <taxon>Metazoa</taxon>
        <taxon>Ecdysozoa</taxon>
        <taxon>Nematoda</taxon>
        <taxon>Chromadorea</taxon>
        <taxon>Rhabditida</taxon>
        <taxon>Tylenchina</taxon>
        <taxon>Tylenchomorpha</taxon>
        <taxon>Aphelenchoidea</taxon>
        <taxon>Aphelenchoididae</taxon>
        <taxon>Bursaphelenchus</taxon>
    </lineage>
</organism>
<proteinExistence type="predicted"/>
<feature type="transmembrane region" description="Helical" evidence="1">
    <location>
        <begin position="6"/>
        <end position="30"/>
    </location>
</feature>
<accession>A0A1I7S1P5</accession>
<evidence type="ECO:0000313" key="2">
    <source>
        <dbReference type="Proteomes" id="UP000095284"/>
    </source>
</evidence>
<sequence>MLFKSIRMQLLCSAVVLGIPLATGLLFIGLKLRKTPIIVMIMTLITCTHSIFDCLILMYYVRPYREFLIAHFAKILQIERQVIIPNFPQKTSFGRILVVMLGRLLQVLVVLFASAAIADAECEKTPKGMFKNYFRLWAADLKSSLESEPDGTTSVLIGQFIEDHKPHEAGIAISFYGAKTDVLRNMSFTIKAEANYGQRDYVRTVIFSDGFSIYKVLGKKSITVPSEDDTLDRERMYFYKHMLVVNSTHVVRPFRVIATDDYKIMNQFFEPMLSLVNNVLESEAEMERVQRCMNKSAEINPCIMDVTVKNNTIHEVVFDQVEHAIHVSAFNGYVFSLFDFEHFTIFNTTADGKCFEGKTEELFDKIEPPKGYTDPVLLTTIPLFEKDDEFFKKYAKPFDYHPQVVSSSQRSSLMGFLLAILALLMIGSSV</sequence>
<feature type="transmembrane region" description="Helical" evidence="1">
    <location>
        <begin position="37"/>
        <end position="61"/>
    </location>
</feature>
<dbReference type="Proteomes" id="UP000095284">
    <property type="component" value="Unplaced"/>
</dbReference>
<protein>
    <submittedName>
        <fullName evidence="3">Uncharacterized protein</fullName>
    </submittedName>
</protein>
<evidence type="ECO:0000256" key="1">
    <source>
        <dbReference type="SAM" id="Phobius"/>
    </source>
</evidence>
<keyword evidence="1" id="KW-1133">Transmembrane helix</keyword>
<keyword evidence="1" id="KW-0812">Transmembrane</keyword>
<name>A0A1I7S1P5_BURXY</name>
<feature type="transmembrane region" description="Helical" evidence="1">
    <location>
        <begin position="96"/>
        <end position="118"/>
    </location>
</feature>
<dbReference type="WBParaSite" id="BXY_0692300.1">
    <property type="protein sequence ID" value="BXY_0692300.1"/>
    <property type="gene ID" value="BXY_0692300"/>
</dbReference>
<keyword evidence="1" id="KW-0472">Membrane</keyword>